<gene>
    <name evidence="1" type="ORF">RMCC_5857</name>
</gene>
<dbReference type="EMBL" id="BCSY01000111">
    <property type="protein sequence ID" value="GAS98892.1"/>
    <property type="molecule type" value="Genomic_DNA"/>
</dbReference>
<protein>
    <submittedName>
        <fullName evidence="1">Uncharacterized protein</fullName>
    </submittedName>
</protein>
<accession>A0A100WIF6</accession>
<evidence type="ECO:0000313" key="2">
    <source>
        <dbReference type="Proteomes" id="UP000069443"/>
    </source>
</evidence>
<sequence>MTCVEPLHFDDLDGIIEPMPWMQQSRVATALVESKSGSYAVAGGGNKNDLLQSITLTWLNDTPVVQLVWGEVRRGGCRVSLQARSRGFLTVREGVQLGVTAPTLTAADEVSKFGTGMDVGQGGFLATDTGLAISDVRDNSRRHRLLPGSTGRWEVAVGQSITVRVEVRFQSEAWQSALITGGSEGTNSNYVSGDTAVDLFAVPKF</sequence>
<dbReference type="RefSeq" id="WP_062659647.1">
    <property type="nucleotide sequence ID" value="NZ_BCSY01000111.1"/>
</dbReference>
<proteinExistence type="predicted"/>
<reference evidence="2" key="1">
    <citation type="journal article" date="2016" name="Genome Announc.">
        <title>Draft Genome Sequences of Five Rapidly Growing Mycobacterium Species, M. thermoresistibile, M. fortuitum subsp. acetamidolyticum, M. canariasense, M. brisbanense, and M. novocastrense.</title>
        <authorList>
            <person name="Katahira K."/>
            <person name="Ogura Y."/>
            <person name="Gotoh Y."/>
            <person name="Hayashi T."/>
        </authorList>
    </citation>
    <scope>NUCLEOTIDE SEQUENCE [LARGE SCALE GENOMIC DNA]</scope>
    <source>
        <strain evidence="2">JCM15298</strain>
    </source>
</reference>
<dbReference type="STRING" id="228230.RMCC_5857"/>
<comment type="caution">
    <text evidence="1">The sequence shown here is derived from an EMBL/GenBank/DDBJ whole genome shotgun (WGS) entry which is preliminary data.</text>
</comment>
<reference evidence="2" key="2">
    <citation type="submission" date="2016-02" db="EMBL/GenBank/DDBJ databases">
        <title>Draft genome sequence of five rapidly growing Mycobacterium species.</title>
        <authorList>
            <person name="Katahira K."/>
            <person name="Gotou Y."/>
            <person name="Iida K."/>
            <person name="Ogura Y."/>
            <person name="Hayashi T."/>
        </authorList>
    </citation>
    <scope>NUCLEOTIDE SEQUENCE [LARGE SCALE GENOMIC DNA]</scope>
    <source>
        <strain evidence="2">JCM15298</strain>
    </source>
</reference>
<name>A0A100WIF6_MYCCR</name>
<evidence type="ECO:0000313" key="1">
    <source>
        <dbReference type="EMBL" id="GAS98892.1"/>
    </source>
</evidence>
<keyword evidence="2" id="KW-1185">Reference proteome</keyword>
<dbReference type="OrthoDB" id="4656932at2"/>
<dbReference type="Proteomes" id="UP000069443">
    <property type="component" value="Unassembled WGS sequence"/>
</dbReference>
<dbReference type="AlphaFoldDB" id="A0A100WIF6"/>
<organism evidence="1 2">
    <name type="scientific">Mycolicibacterium canariasense</name>
    <name type="common">Mycobacterium canariasense</name>
    <dbReference type="NCBI Taxonomy" id="228230"/>
    <lineage>
        <taxon>Bacteria</taxon>
        <taxon>Bacillati</taxon>
        <taxon>Actinomycetota</taxon>
        <taxon>Actinomycetes</taxon>
        <taxon>Mycobacteriales</taxon>
        <taxon>Mycobacteriaceae</taxon>
        <taxon>Mycolicibacterium</taxon>
    </lineage>
</organism>